<evidence type="ECO:0000313" key="2">
    <source>
        <dbReference type="EMBL" id="QPB82764.1"/>
    </source>
</evidence>
<proteinExistence type="predicted"/>
<evidence type="ECO:0000259" key="1">
    <source>
        <dbReference type="Pfam" id="PF06580"/>
    </source>
</evidence>
<dbReference type="PANTHER" id="PTHR34220">
    <property type="entry name" value="SENSOR HISTIDINE KINASE YPDA"/>
    <property type="match status" value="1"/>
</dbReference>
<dbReference type="Pfam" id="PF06580">
    <property type="entry name" value="His_kinase"/>
    <property type="match status" value="1"/>
</dbReference>
<evidence type="ECO:0000313" key="3">
    <source>
        <dbReference type="Proteomes" id="UP000305729"/>
    </source>
</evidence>
<dbReference type="RefSeq" id="WP_138539004.1">
    <property type="nucleotide sequence ID" value="NZ_CP045429.1"/>
</dbReference>
<dbReference type="SUPFAM" id="SSF55874">
    <property type="entry name" value="ATPase domain of HSP90 chaperone/DNA topoisomerase II/histidine kinase"/>
    <property type="match status" value="1"/>
</dbReference>
<dbReference type="GO" id="GO:0016020">
    <property type="term" value="C:membrane"/>
    <property type="evidence" value="ECO:0007669"/>
    <property type="project" value="InterPro"/>
</dbReference>
<name>A0A5S3UT32_9GAMM</name>
<dbReference type="InterPro" id="IPR036890">
    <property type="entry name" value="HATPase_C_sf"/>
</dbReference>
<dbReference type="Proteomes" id="UP000305729">
    <property type="component" value="Chromosome 1"/>
</dbReference>
<dbReference type="AlphaFoldDB" id="A0A5S3UT32"/>
<accession>A0A5S3UT32</accession>
<organism evidence="2 3">
    <name type="scientific">Pseudoalteromonas rubra</name>
    <dbReference type="NCBI Taxonomy" id="43658"/>
    <lineage>
        <taxon>Bacteria</taxon>
        <taxon>Pseudomonadati</taxon>
        <taxon>Pseudomonadota</taxon>
        <taxon>Gammaproteobacteria</taxon>
        <taxon>Alteromonadales</taxon>
        <taxon>Pseudoalteromonadaceae</taxon>
        <taxon>Pseudoalteromonas</taxon>
    </lineage>
</organism>
<dbReference type="PANTHER" id="PTHR34220:SF7">
    <property type="entry name" value="SENSOR HISTIDINE KINASE YPDA"/>
    <property type="match status" value="1"/>
</dbReference>
<dbReference type="InterPro" id="IPR050640">
    <property type="entry name" value="Bact_2-comp_sensor_kinase"/>
</dbReference>
<feature type="domain" description="Signal transduction histidine kinase internal region" evidence="1">
    <location>
        <begin position="161"/>
        <end position="240"/>
    </location>
</feature>
<dbReference type="EMBL" id="CP045429">
    <property type="protein sequence ID" value="QPB82764.1"/>
    <property type="molecule type" value="Genomic_DNA"/>
</dbReference>
<sequence length="348" mass="39546">MNTAPTTASQTGLYNKSTTQAWIFLLIWPWFNILLLSCVLLLLDIFTLTLFAQVIVKIWSGFCAGYLLFNLCESICARFLPSQFLPAWYRHNIWLLRPFSIILLYVLIGPIVSLPTSNAVTQVTFLPIVIMLLETLVYIAVMLMLKQQTYHFQSQLQAQQAELQMLKMQSNPHFLFNTLNLIASEVTQHPHKAKALIYDLSDLLRHTVELAKQQFVTLEQELKLVELYLVLQQKRFVDRLTFDLDCPGELDPLPVPSLLLLPIVENAVKYGIAPYARAGHISIIIETTEHDLLIEVQDTGAPFDDTQLSQGEGLRIISETLNLHYRGAASFRLISCDEGTSAFIQLPR</sequence>
<dbReference type="InterPro" id="IPR010559">
    <property type="entry name" value="Sig_transdc_His_kin_internal"/>
</dbReference>
<dbReference type="GO" id="GO:0000155">
    <property type="term" value="F:phosphorelay sensor kinase activity"/>
    <property type="evidence" value="ECO:0007669"/>
    <property type="project" value="InterPro"/>
</dbReference>
<reference evidence="2 3" key="1">
    <citation type="submission" date="2019-10" db="EMBL/GenBank/DDBJ databases">
        <title>Pseudoalteromonas rubra S4059.</title>
        <authorList>
            <person name="Paulsen S."/>
            <person name="Wang X."/>
        </authorList>
    </citation>
    <scope>NUCLEOTIDE SEQUENCE [LARGE SCALE GENOMIC DNA]</scope>
    <source>
        <strain evidence="2 3">S4059</strain>
    </source>
</reference>
<dbReference type="Gene3D" id="3.30.565.10">
    <property type="entry name" value="Histidine kinase-like ATPase, C-terminal domain"/>
    <property type="match status" value="1"/>
</dbReference>
<protein>
    <recommendedName>
        <fullName evidence="1">Signal transduction histidine kinase internal region domain-containing protein</fullName>
    </recommendedName>
</protein>
<gene>
    <name evidence="2" type="ORF">CWC22_007045</name>
</gene>